<dbReference type="Pfam" id="PF02742">
    <property type="entry name" value="Fe_dep_repr_C"/>
    <property type="match status" value="1"/>
</dbReference>
<dbReference type="InterPro" id="IPR001367">
    <property type="entry name" value="Fe_dep_repressor"/>
</dbReference>
<dbReference type="InterPro" id="IPR036388">
    <property type="entry name" value="WH-like_DNA-bd_sf"/>
</dbReference>
<reference evidence="5 6" key="1">
    <citation type="submission" date="2012-05" db="EMBL/GenBank/DDBJ databases">
        <authorList>
            <person name="Weinstock G."/>
            <person name="Sodergren E."/>
            <person name="Lobos E.A."/>
            <person name="Fulton L."/>
            <person name="Fulton R."/>
            <person name="Courtney L."/>
            <person name="Fronick C."/>
            <person name="O'Laughlin M."/>
            <person name="Godfrey J."/>
            <person name="Wilson R.M."/>
            <person name="Miner T."/>
            <person name="Farmer C."/>
            <person name="Delehaunty K."/>
            <person name="Cordes M."/>
            <person name="Minx P."/>
            <person name="Tomlinson C."/>
            <person name="Chen J."/>
            <person name="Wollam A."/>
            <person name="Pepin K.H."/>
            <person name="Bhonagiri V."/>
            <person name="Zhang X."/>
            <person name="Suruliraj S."/>
            <person name="Warren W."/>
            <person name="Mitreva M."/>
            <person name="Mardis E.R."/>
            <person name="Wilson R.K."/>
        </authorList>
    </citation>
    <scope>NUCLEOTIDE SEQUENCE [LARGE SCALE GENOMIC DNA]</scope>
    <source>
        <strain evidence="5 6">F0055</strain>
    </source>
</reference>
<accession>L1N0W2</accession>
<dbReference type="SMART" id="SM00899">
    <property type="entry name" value="FeoA"/>
    <property type="match status" value="1"/>
</dbReference>
<evidence type="ECO:0000313" key="5">
    <source>
        <dbReference type="EMBL" id="EKX96879.1"/>
    </source>
</evidence>
<dbReference type="PANTHER" id="PTHR33238:SF11">
    <property type="entry name" value="TRANSCRIPTIONAL REGULATOR MNTR"/>
    <property type="match status" value="1"/>
</dbReference>
<protein>
    <submittedName>
        <fullName evidence="5">FeoA domain protein</fullName>
    </submittedName>
</protein>
<dbReference type="AlphaFoldDB" id="L1N0W2"/>
<dbReference type="InterPro" id="IPR050536">
    <property type="entry name" value="DtxR_MntR_Metal-Reg"/>
</dbReference>
<dbReference type="OrthoDB" id="9791355at2"/>
<comment type="subcellular location">
    <subcellularLocation>
        <location evidence="1">Cytoplasm</location>
    </subcellularLocation>
</comment>
<dbReference type="GO" id="GO:0005737">
    <property type="term" value="C:cytoplasm"/>
    <property type="evidence" value="ECO:0007669"/>
    <property type="project" value="UniProtKB-SubCell"/>
</dbReference>
<dbReference type="STRING" id="1127699.HMPREF9151_02362"/>
<sequence>MQLLSKVKSLFAKRDKRQEKELQEDFLKAIYEQGGSMSTDEAKRSAEALHTNNEGISAIVGALALQGEIAIGEQLKLTEKGQTHALKLIRAHRIYEQYLAEHSGYAPPEWHERAHRMEHRISDAEQERIASLLGNPLFDPHGDPIPTHSLEIAGKEKHRLPITTMSWWRITHVEDDDKKLFIEITDKGLTKDSVIFITYVDNLSVKFRYEGEHFTLPIAALEAINMEPVDDKDPAIEAGRDVYRLIHLEPGKTVQIVGLSPSCRGALRRRLLDLGFVKGSNVSIDMPSPMGNPIAYIVRGTAIALRHDQAAYILVKDTL</sequence>
<evidence type="ECO:0000259" key="4">
    <source>
        <dbReference type="SMART" id="SM00899"/>
    </source>
</evidence>
<dbReference type="InterPro" id="IPR036421">
    <property type="entry name" value="Fe_dep_repressor_sf"/>
</dbReference>
<dbReference type="GO" id="GO:0046983">
    <property type="term" value="F:protein dimerization activity"/>
    <property type="evidence" value="ECO:0007669"/>
    <property type="project" value="InterPro"/>
</dbReference>
<name>L1N0W2_9BACT</name>
<dbReference type="InterPro" id="IPR022689">
    <property type="entry name" value="Iron_dep_repressor"/>
</dbReference>
<dbReference type="InterPro" id="IPR007167">
    <property type="entry name" value="Fe-transptr_FeoA-like"/>
</dbReference>
<organism evidence="5 6">
    <name type="scientific">Hoylesella saccharolytica F0055</name>
    <dbReference type="NCBI Taxonomy" id="1127699"/>
    <lineage>
        <taxon>Bacteria</taxon>
        <taxon>Pseudomonadati</taxon>
        <taxon>Bacteroidota</taxon>
        <taxon>Bacteroidia</taxon>
        <taxon>Bacteroidales</taxon>
        <taxon>Prevotellaceae</taxon>
        <taxon>Hoylesella</taxon>
    </lineage>
</organism>
<dbReference type="GO" id="GO:0003700">
    <property type="term" value="F:DNA-binding transcription factor activity"/>
    <property type="evidence" value="ECO:0007669"/>
    <property type="project" value="InterPro"/>
</dbReference>
<dbReference type="EMBL" id="AMEP01000150">
    <property type="protein sequence ID" value="EKX96879.1"/>
    <property type="molecule type" value="Genomic_DNA"/>
</dbReference>
<keyword evidence="3" id="KW-0408">Iron</keyword>
<dbReference type="InterPro" id="IPR038157">
    <property type="entry name" value="FeoA_core_dom"/>
</dbReference>
<dbReference type="PATRIC" id="fig|1127699.3.peg.2162"/>
<dbReference type="SUPFAM" id="SSF50037">
    <property type="entry name" value="C-terminal domain of transcriptional repressors"/>
    <property type="match status" value="1"/>
</dbReference>
<dbReference type="Proteomes" id="UP000010433">
    <property type="component" value="Unassembled WGS sequence"/>
</dbReference>
<proteinExistence type="predicted"/>
<dbReference type="SMART" id="SM00529">
    <property type="entry name" value="HTH_DTXR"/>
    <property type="match status" value="1"/>
</dbReference>
<dbReference type="Pfam" id="PF04023">
    <property type="entry name" value="FeoA"/>
    <property type="match status" value="1"/>
</dbReference>
<dbReference type="InterPro" id="IPR008988">
    <property type="entry name" value="Transcriptional_repressor_C"/>
</dbReference>
<dbReference type="PANTHER" id="PTHR33238">
    <property type="entry name" value="IRON (METAL) DEPENDENT REPRESSOR, DTXR FAMILY"/>
    <property type="match status" value="1"/>
</dbReference>
<keyword evidence="6" id="KW-1185">Reference proteome</keyword>
<dbReference type="Gene3D" id="2.30.30.90">
    <property type="match status" value="1"/>
</dbReference>
<evidence type="ECO:0000256" key="3">
    <source>
        <dbReference type="ARBA" id="ARBA00023004"/>
    </source>
</evidence>
<comment type="caution">
    <text evidence="5">The sequence shown here is derived from an EMBL/GenBank/DDBJ whole genome shotgun (WGS) entry which is preliminary data.</text>
</comment>
<dbReference type="GO" id="GO:0046914">
    <property type="term" value="F:transition metal ion binding"/>
    <property type="evidence" value="ECO:0007669"/>
    <property type="project" value="InterPro"/>
</dbReference>
<evidence type="ECO:0000313" key="6">
    <source>
        <dbReference type="Proteomes" id="UP000010433"/>
    </source>
</evidence>
<gene>
    <name evidence="5" type="ORF">HMPREF9151_02362</name>
</gene>
<dbReference type="RefSeq" id="WP_009161222.1">
    <property type="nucleotide sequence ID" value="NZ_KB290963.1"/>
</dbReference>
<dbReference type="HOGENOM" id="CLU_833681_0_0_10"/>
<evidence type="ECO:0000256" key="2">
    <source>
        <dbReference type="ARBA" id="ARBA00011738"/>
    </source>
</evidence>
<comment type="subunit">
    <text evidence="2">Homodimer.</text>
</comment>
<feature type="domain" description="Ferrous iron transporter FeoA-like" evidence="4">
    <location>
        <begin position="243"/>
        <end position="317"/>
    </location>
</feature>
<dbReference type="SUPFAM" id="SSF47979">
    <property type="entry name" value="Iron-dependent repressor protein, dimerization domain"/>
    <property type="match status" value="1"/>
</dbReference>
<evidence type="ECO:0000256" key="1">
    <source>
        <dbReference type="ARBA" id="ARBA00004496"/>
    </source>
</evidence>
<dbReference type="Gene3D" id="1.10.10.10">
    <property type="entry name" value="Winged helix-like DNA-binding domain superfamily/Winged helix DNA-binding domain"/>
    <property type="match status" value="1"/>
</dbReference>